<feature type="binding site" evidence="15">
    <location>
        <position position="115"/>
    </location>
    <ligand>
        <name>Zn(2+)</name>
        <dbReference type="ChEBI" id="CHEBI:29105"/>
        <label>1</label>
    </ligand>
</feature>
<evidence type="ECO:0000256" key="5">
    <source>
        <dbReference type="ARBA" id="ARBA00022391"/>
    </source>
</evidence>
<feature type="binding site" evidence="15">
    <location>
        <position position="82"/>
    </location>
    <ligand>
        <name>Zn(2+)</name>
        <dbReference type="ChEBI" id="CHEBI:29105"/>
        <label>1</label>
    </ligand>
</feature>
<dbReference type="PANTHER" id="PTHR43808:SF31">
    <property type="entry name" value="N-ACETYL-L-CITRULLINE DEACETYLASE"/>
    <property type="match status" value="1"/>
</dbReference>
<dbReference type="SUPFAM" id="SSF53187">
    <property type="entry name" value="Zn-dependent exopeptidases"/>
    <property type="match status" value="1"/>
</dbReference>
<evidence type="ECO:0000256" key="8">
    <source>
        <dbReference type="ARBA" id="ARBA00022801"/>
    </source>
</evidence>
<evidence type="ECO:0000259" key="16">
    <source>
        <dbReference type="Pfam" id="PF07687"/>
    </source>
</evidence>
<dbReference type="HAMAP" id="MF_01690">
    <property type="entry name" value="DapE"/>
    <property type="match status" value="1"/>
</dbReference>
<keyword evidence="7 15" id="KW-0479">Metal-binding</keyword>
<evidence type="ECO:0000256" key="10">
    <source>
        <dbReference type="ARBA" id="ARBA00022915"/>
    </source>
</evidence>
<feature type="active site" evidence="15">
    <location>
        <position position="84"/>
    </location>
</feature>
<evidence type="ECO:0000256" key="3">
    <source>
        <dbReference type="ARBA" id="ARBA00011738"/>
    </source>
</evidence>
<dbReference type="PROSITE" id="PS00759">
    <property type="entry name" value="ARGE_DAPE_CPG2_2"/>
    <property type="match status" value="1"/>
</dbReference>
<comment type="caution">
    <text evidence="17">The sequence shown here is derived from an EMBL/GenBank/DDBJ whole genome shotgun (WGS) entry which is preliminary data.</text>
</comment>
<evidence type="ECO:0000256" key="12">
    <source>
        <dbReference type="ARBA" id="ARBA00023285"/>
    </source>
</evidence>
<keyword evidence="12 15" id="KW-0170">Cobalt</keyword>
<keyword evidence="18" id="KW-1185">Reference proteome</keyword>
<proteinExistence type="inferred from homology"/>
<comment type="subunit">
    <text evidence="3 15">Homodimer.</text>
</comment>
<dbReference type="SUPFAM" id="SSF55031">
    <property type="entry name" value="Bacterial exopeptidase dimerisation domain"/>
    <property type="match status" value="1"/>
</dbReference>
<evidence type="ECO:0000256" key="4">
    <source>
        <dbReference type="ARBA" id="ARBA00011921"/>
    </source>
</evidence>
<dbReference type="Proteomes" id="UP001500791">
    <property type="component" value="Unassembled WGS sequence"/>
</dbReference>
<dbReference type="InterPro" id="IPR001261">
    <property type="entry name" value="ArgE/DapE_CS"/>
</dbReference>
<keyword evidence="9 15" id="KW-0862">Zinc</keyword>
<comment type="catalytic activity">
    <reaction evidence="14 15">
        <text>N-succinyl-(2S,6S)-2,6-diaminopimelate + H2O = (2S,6S)-2,6-diaminopimelate + succinate</text>
        <dbReference type="Rhea" id="RHEA:22608"/>
        <dbReference type="ChEBI" id="CHEBI:15377"/>
        <dbReference type="ChEBI" id="CHEBI:30031"/>
        <dbReference type="ChEBI" id="CHEBI:57609"/>
        <dbReference type="ChEBI" id="CHEBI:58087"/>
        <dbReference type="EC" id="3.5.1.18"/>
    </reaction>
</comment>
<evidence type="ECO:0000256" key="14">
    <source>
        <dbReference type="ARBA" id="ARBA00051301"/>
    </source>
</evidence>
<dbReference type="NCBIfam" id="NF009557">
    <property type="entry name" value="PRK13009.1"/>
    <property type="match status" value="1"/>
</dbReference>
<accession>A0ABN0Y2F8</accession>
<protein>
    <recommendedName>
        <fullName evidence="5 15">Succinyl-diaminopimelate desuccinylase</fullName>
        <shortName evidence="15">SDAP desuccinylase</shortName>
        <ecNumber evidence="4 15">3.5.1.18</ecNumber>
    </recommendedName>
    <alternativeName>
        <fullName evidence="13 15">N-succinyl-LL-2,6-diaminoheptanedioate amidohydrolase</fullName>
    </alternativeName>
</protein>
<feature type="binding site" evidence="15">
    <location>
        <position position="149"/>
    </location>
    <ligand>
        <name>Zn(2+)</name>
        <dbReference type="ChEBI" id="CHEBI:29105"/>
        <label>2</label>
    </ligand>
</feature>
<feature type="binding site" evidence="15">
    <location>
        <position position="115"/>
    </location>
    <ligand>
        <name>Zn(2+)</name>
        <dbReference type="ChEBI" id="CHEBI:29105"/>
        <label>2</label>
    </ligand>
</feature>
<keyword evidence="6 15" id="KW-0028">Amino-acid biosynthesis</keyword>
<sequence length="412" mass="43959">MNTASHSVIDPVELTRDLIRRPSVTPANEGAMEVLEKALVELGFSCRRMVFEGPSGEGVDAPIINLYARLGTASPNICFAGHTDVVPTGAAEQWTAAPFEGETRDGILYGRGAVDMKGGIAAWVAALSRLLAKDKITGSLSLLITGDEEGPALHGTKRVVETLMAEGEVIDACIVGEPSSSAQLGDMIKVGRRGSINSWFTVHGKQGHVAYPERAANPAPVIAKLMATLTDRVLDDGYPSLSATAAHAEGSSPRTGFPPSNLEITTIDIGNTATNIIPAKAFGRTNIRFNPCHTGEALAAWINSEVGRLQADTGLNIEVEHMISGEAFLTENTTFIGAVQDAVEKVCGRRPVSSTTGGTSDARFIRYMCPVLELGLVGQTMHQIDERVPEQELRDLADIYVEVIRALFARLK</sequence>
<evidence type="ECO:0000256" key="7">
    <source>
        <dbReference type="ARBA" id="ARBA00022723"/>
    </source>
</evidence>
<feature type="binding site" evidence="15">
    <location>
        <position position="177"/>
    </location>
    <ligand>
        <name>Zn(2+)</name>
        <dbReference type="ChEBI" id="CHEBI:29105"/>
        <label>1</label>
    </ligand>
</feature>
<dbReference type="EMBL" id="BAAAEJ010000003">
    <property type="protein sequence ID" value="GAA0379542.1"/>
    <property type="molecule type" value="Genomic_DNA"/>
</dbReference>
<dbReference type="RefSeq" id="WP_167176089.1">
    <property type="nucleotide sequence ID" value="NZ_BAAAEJ010000003.1"/>
</dbReference>
<dbReference type="InterPro" id="IPR050072">
    <property type="entry name" value="Peptidase_M20A"/>
</dbReference>
<organism evidence="17 18">
    <name type="scientific">Brevundimonas terrae</name>
    <dbReference type="NCBI Taxonomy" id="363631"/>
    <lineage>
        <taxon>Bacteria</taxon>
        <taxon>Pseudomonadati</taxon>
        <taxon>Pseudomonadota</taxon>
        <taxon>Alphaproteobacteria</taxon>
        <taxon>Caulobacterales</taxon>
        <taxon>Caulobacteraceae</taxon>
        <taxon>Brevundimonas</taxon>
    </lineage>
</organism>
<name>A0ABN0Y2F8_9CAUL</name>
<dbReference type="CDD" id="cd03891">
    <property type="entry name" value="M20_DapE_proteobac"/>
    <property type="match status" value="1"/>
</dbReference>
<comment type="similarity">
    <text evidence="2 15">Belongs to the peptidase M20A family. DapE subfamily.</text>
</comment>
<dbReference type="InterPro" id="IPR011650">
    <property type="entry name" value="Peptidase_M20_dimer"/>
</dbReference>
<dbReference type="NCBIfam" id="TIGR01246">
    <property type="entry name" value="dapE_proteo"/>
    <property type="match status" value="1"/>
</dbReference>
<reference evidence="17 18" key="1">
    <citation type="journal article" date="2019" name="Int. J. Syst. Evol. Microbiol.">
        <title>The Global Catalogue of Microorganisms (GCM) 10K type strain sequencing project: providing services to taxonomists for standard genome sequencing and annotation.</title>
        <authorList>
            <consortium name="The Broad Institute Genomics Platform"/>
            <consortium name="The Broad Institute Genome Sequencing Center for Infectious Disease"/>
            <person name="Wu L."/>
            <person name="Ma J."/>
        </authorList>
    </citation>
    <scope>NUCLEOTIDE SEQUENCE [LARGE SCALE GENOMIC DNA]</scope>
    <source>
        <strain evidence="17 18">JCM 13476</strain>
    </source>
</reference>
<dbReference type="PANTHER" id="PTHR43808">
    <property type="entry name" value="ACETYLORNITHINE DEACETYLASE"/>
    <property type="match status" value="1"/>
</dbReference>
<dbReference type="Gene3D" id="3.40.630.10">
    <property type="entry name" value="Zn peptidases"/>
    <property type="match status" value="2"/>
</dbReference>
<evidence type="ECO:0000256" key="1">
    <source>
        <dbReference type="ARBA" id="ARBA00005130"/>
    </source>
</evidence>
<dbReference type="Pfam" id="PF07687">
    <property type="entry name" value="M20_dimer"/>
    <property type="match status" value="1"/>
</dbReference>
<dbReference type="InterPro" id="IPR002933">
    <property type="entry name" value="Peptidase_M20"/>
</dbReference>
<feature type="domain" description="Peptidase M20 dimerisation" evidence="16">
    <location>
        <begin position="190"/>
        <end position="308"/>
    </location>
</feature>
<comment type="function">
    <text evidence="15">Catalyzes the hydrolysis of N-succinyl-L,L-diaminopimelic acid (SDAP), forming succinate and LL-2,6-diaminopimelate (DAP), an intermediate involved in the bacterial biosynthesis of lysine and meso-diaminopimelic acid, an essential component of bacterial cell walls.</text>
</comment>
<gene>
    <name evidence="15 17" type="primary">dapE</name>
    <name evidence="17" type="ORF">GCM10009093_03170</name>
</gene>
<evidence type="ECO:0000256" key="15">
    <source>
        <dbReference type="HAMAP-Rule" id="MF_01690"/>
    </source>
</evidence>
<evidence type="ECO:0000256" key="9">
    <source>
        <dbReference type="ARBA" id="ARBA00022833"/>
    </source>
</evidence>
<dbReference type="EC" id="3.5.1.18" evidence="4 15"/>
<feature type="binding site" evidence="15">
    <location>
        <position position="382"/>
    </location>
    <ligand>
        <name>Zn(2+)</name>
        <dbReference type="ChEBI" id="CHEBI:29105"/>
        <label>2</label>
    </ligand>
</feature>
<feature type="active site" description="Proton acceptor" evidence="15">
    <location>
        <position position="148"/>
    </location>
</feature>
<evidence type="ECO:0000256" key="6">
    <source>
        <dbReference type="ARBA" id="ARBA00022605"/>
    </source>
</evidence>
<evidence type="ECO:0000313" key="18">
    <source>
        <dbReference type="Proteomes" id="UP001500791"/>
    </source>
</evidence>
<keyword evidence="8 15" id="KW-0378">Hydrolase</keyword>
<evidence type="ECO:0000256" key="2">
    <source>
        <dbReference type="ARBA" id="ARBA00006746"/>
    </source>
</evidence>
<dbReference type="InterPro" id="IPR036264">
    <property type="entry name" value="Bact_exopeptidase_dim_dom"/>
</dbReference>
<dbReference type="InterPro" id="IPR005941">
    <property type="entry name" value="DapE_proteobac"/>
</dbReference>
<dbReference type="Pfam" id="PF01546">
    <property type="entry name" value="Peptidase_M20"/>
    <property type="match status" value="1"/>
</dbReference>
<evidence type="ECO:0000313" key="17">
    <source>
        <dbReference type="EMBL" id="GAA0379542.1"/>
    </source>
</evidence>
<keyword evidence="10 15" id="KW-0220">Diaminopimelate biosynthesis</keyword>
<comment type="cofactor">
    <cofactor evidence="15">
        <name>Zn(2+)</name>
        <dbReference type="ChEBI" id="CHEBI:29105"/>
    </cofactor>
    <cofactor evidence="15">
        <name>Co(2+)</name>
        <dbReference type="ChEBI" id="CHEBI:48828"/>
    </cofactor>
    <text evidence="15">Binds 2 Zn(2+) or Co(2+) ions per subunit.</text>
</comment>
<comment type="pathway">
    <text evidence="1 15">Amino-acid biosynthesis; L-lysine biosynthesis via DAP pathway; LL-2,6-diaminopimelate from (S)-tetrahydrodipicolinate (succinylase route): step 3/3.</text>
</comment>
<evidence type="ECO:0000256" key="13">
    <source>
        <dbReference type="ARBA" id="ARBA00031891"/>
    </source>
</evidence>
<evidence type="ECO:0000256" key="11">
    <source>
        <dbReference type="ARBA" id="ARBA00023154"/>
    </source>
</evidence>
<keyword evidence="11 15" id="KW-0457">Lysine biosynthesis</keyword>